<evidence type="ECO:0000256" key="8">
    <source>
        <dbReference type="ARBA" id="ARBA00023295"/>
    </source>
</evidence>
<keyword evidence="8 10" id="KW-0326">Glycosidase</keyword>
<dbReference type="EC" id="3.2.1.132" evidence="10"/>
<evidence type="ECO:0000256" key="2">
    <source>
        <dbReference type="ARBA" id="ARBA00004613"/>
    </source>
</evidence>
<dbReference type="PANTHER" id="PTHR42061:SF6">
    <property type="entry name" value="ENDO-CHITOSANASE"/>
    <property type="match status" value="1"/>
</dbReference>
<keyword evidence="5" id="KW-0732">Signal</keyword>
<protein>
    <recommendedName>
        <fullName evidence="10">Endo-chitosanase</fullName>
        <ecNumber evidence="10">3.2.1.132</ecNumber>
    </recommendedName>
</protein>
<name>G2R037_THETT</name>
<keyword evidence="4" id="KW-0964">Secreted</keyword>
<keyword evidence="9 10" id="KW-0624">Polysaccharide degradation</keyword>
<dbReference type="EMBL" id="CP003010">
    <property type="protein sequence ID" value="AEO66412.1"/>
    <property type="molecule type" value="Genomic_DNA"/>
</dbReference>
<comment type="subcellular location">
    <subcellularLocation>
        <location evidence="2 10">Secreted</location>
    </subcellularLocation>
</comment>
<evidence type="ECO:0000256" key="9">
    <source>
        <dbReference type="ARBA" id="ARBA00023326"/>
    </source>
</evidence>
<dbReference type="HOGENOM" id="CLU_046555_0_0_1"/>
<dbReference type="eggNOG" id="ENOG502S39Y">
    <property type="taxonomic scope" value="Eukaryota"/>
</dbReference>
<dbReference type="RefSeq" id="XP_003652748.1">
    <property type="nucleotide sequence ID" value="XM_003652700.1"/>
</dbReference>
<dbReference type="GO" id="GO:0000272">
    <property type="term" value="P:polysaccharide catabolic process"/>
    <property type="evidence" value="ECO:0007669"/>
    <property type="project" value="UniProtKB-KW"/>
</dbReference>
<evidence type="ECO:0000256" key="1">
    <source>
        <dbReference type="ARBA" id="ARBA00000405"/>
    </source>
</evidence>
<evidence type="ECO:0000256" key="5">
    <source>
        <dbReference type="ARBA" id="ARBA00022729"/>
    </source>
</evidence>
<keyword evidence="6 10" id="KW-0378">Hydrolase</keyword>
<dbReference type="KEGG" id="ttt:THITE_2143975"/>
<comment type="function">
    <text evidence="10">Chitosanase catalyzing the endo-type cleavage of chitosan, the deacylated form of chitin. Chitosanase may be crucial in the degradation of the deacetylated portion of chitin in the fungal cell wall.</text>
</comment>
<sequence>MPPLALLGAAAVSAREVPATIRSFYNSLGAAGSCCNKLATGFYASDDGPDTFSYCGDHLSDYNVVYIQGVGGALADMDVDCDGAQRAGSDDGRCNSSTDTQGETAFRSTVAGYGRGIADLDPFVHPYVVFGNEGSKPGWKTFDPRAYGVEPLSVVAVVCGDQLLYAIWGDTNGDDGAKPMVGEASIALATACFGSSMSGNNGHDATDVLYLAFAGSEAVPGADGAAWDVGSFEEFEASIAALGDRLVQRVGGRAGDSDEPPREGGWAGRSLG</sequence>
<dbReference type="PANTHER" id="PTHR42061">
    <property type="entry name" value="ENDO-CHITOSANASE"/>
    <property type="match status" value="1"/>
</dbReference>
<evidence type="ECO:0000256" key="11">
    <source>
        <dbReference type="SAM" id="MobiDB-lite"/>
    </source>
</evidence>
<dbReference type="Pfam" id="PF07335">
    <property type="entry name" value="Glyco_hydro_75"/>
    <property type="match status" value="1"/>
</dbReference>
<evidence type="ECO:0000256" key="6">
    <source>
        <dbReference type="ARBA" id="ARBA00022801"/>
    </source>
</evidence>
<evidence type="ECO:0000256" key="4">
    <source>
        <dbReference type="ARBA" id="ARBA00022525"/>
    </source>
</evidence>
<organism evidence="12 13">
    <name type="scientific">Thermothielavioides terrestris (strain ATCC 38088 / NRRL 8126)</name>
    <name type="common">Thielavia terrestris</name>
    <dbReference type="NCBI Taxonomy" id="578455"/>
    <lineage>
        <taxon>Eukaryota</taxon>
        <taxon>Fungi</taxon>
        <taxon>Dikarya</taxon>
        <taxon>Ascomycota</taxon>
        <taxon>Pezizomycotina</taxon>
        <taxon>Sordariomycetes</taxon>
        <taxon>Sordariomycetidae</taxon>
        <taxon>Sordariales</taxon>
        <taxon>Chaetomiaceae</taxon>
        <taxon>Thermothielavioides</taxon>
        <taxon>Thermothielavioides terrestris</taxon>
    </lineage>
</organism>
<keyword evidence="7" id="KW-0119">Carbohydrate metabolism</keyword>
<evidence type="ECO:0000256" key="7">
    <source>
        <dbReference type="ARBA" id="ARBA00023277"/>
    </source>
</evidence>
<evidence type="ECO:0000256" key="10">
    <source>
        <dbReference type="RuleBase" id="RU361208"/>
    </source>
</evidence>
<gene>
    <name evidence="12" type="ORF">THITE_2143975</name>
</gene>
<dbReference type="InterPro" id="IPR009939">
    <property type="entry name" value="Chitosanase_fungal"/>
</dbReference>
<evidence type="ECO:0000313" key="13">
    <source>
        <dbReference type="Proteomes" id="UP000008181"/>
    </source>
</evidence>
<dbReference type="OrthoDB" id="4756206at2759"/>
<keyword evidence="13" id="KW-1185">Reference proteome</keyword>
<dbReference type="Proteomes" id="UP000008181">
    <property type="component" value="Chromosome 2"/>
</dbReference>
<dbReference type="GO" id="GO:0005576">
    <property type="term" value="C:extracellular region"/>
    <property type="evidence" value="ECO:0007669"/>
    <property type="project" value="UniProtKB-SubCell"/>
</dbReference>
<accession>G2R037</accession>
<proteinExistence type="inferred from homology"/>
<reference evidence="12 13" key="1">
    <citation type="journal article" date="2011" name="Nat. Biotechnol.">
        <title>Comparative genomic analysis of the thermophilic biomass-degrading fungi Myceliophthora thermophila and Thielavia terrestris.</title>
        <authorList>
            <person name="Berka R.M."/>
            <person name="Grigoriev I.V."/>
            <person name="Otillar R."/>
            <person name="Salamov A."/>
            <person name="Grimwood J."/>
            <person name="Reid I."/>
            <person name="Ishmael N."/>
            <person name="John T."/>
            <person name="Darmond C."/>
            <person name="Moisan M.-C."/>
            <person name="Henrissat B."/>
            <person name="Coutinho P.M."/>
            <person name="Lombard V."/>
            <person name="Natvig D.O."/>
            <person name="Lindquist E."/>
            <person name="Schmutz J."/>
            <person name="Lucas S."/>
            <person name="Harris P."/>
            <person name="Powlowski J."/>
            <person name="Bellemare A."/>
            <person name="Taylor D."/>
            <person name="Butler G."/>
            <person name="de Vries R.P."/>
            <person name="Allijn I.E."/>
            <person name="van den Brink J."/>
            <person name="Ushinsky S."/>
            <person name="Storms R."/>
            <person name="Powell A.J."/>
            <person name="Paulsen I.T."/>
            <person name="Elbourne L.D.H."/>
            <person name="Baker S.E."/>
            <person name="Magnuson J."/>
            <person name="LaBoissiere S."/>
            <person name="Clutterbuck A.J."/>
            <person name="Martinez D."/>
            <person name="Wogulis M."/>
            <person name="de Leon A.L."/>
            <person name="Rey M.W."/>
            <person name="Tsang A."/>
        </authorList>
    </citation>
    <scope>NUCLEOTIDE SEQUENCE [LARGE SCALE GENOMIC DNA]</scope>
    <source>
        <strain evidence="13">ATCC 38088 / NRRL 8126</strain>
    </source>
</reference>
<evidence type="ECO:0000256" key="3">
    <source>
        <dbReference type="ARBA" id="ARBA00007799"/>
    </source>
</evidence>
<dbReference type="GeneID" id="11515232"/>
<evidence type="ECO:0000313" key="12">
    <source>
        <dbReference type="EMBL" id="AEO66412.1"/>
    </source>
</evidence>
<comment type="similarity">
    <text evidence="3 10">Belongs to the glycosyl hydrolase 75 family.</text>
</comment>
<feature type="region of interest" description="Disordered" evidence="11">
    <location>
        <begin position="250"/>
        <end position="272"/>
    </location>
</feature>
<dbReference type="AlphaFoldDB" id="G2R037"/>
<comment type="catalytic activity">
    <reaction evidence="1 10">
        <text>Endohydrolysis of beta-(1-&gt;4)-linkages between D-glucosamine residues in a partly acetylated chitosan.</text>
        <dbReference type="EC" id="3.2.1.132"/>
    </reaction>
</comment>
<dbReference type="GO" id="GO:0016977">
    <property type="term" value="F:chitosanase activity"/>
    <property type="evidence" value="ECO:0007669"/>
    <property type="project" value="UniProtKB-EC"/>
</dbReference>